<keyword evidence="3" id="KW-0808">Transferase</keyword>
<keyword evidence="2" id="KW-0489">Methyltransferase</keyword>
<reference evidence="5" key="1">
    <citation type="submission" date="2021-01" db="EMBL/GenBank/DDBJ databases">
        <title>Metabolic potential, ecology and presence of endohyphal bacteria is reflected in genomic diversity of Mucoromycotina.</title>
        <authorList>
            <person name="Muszewska A."/>
            <person name="Okrasinska A."/>
            <person name="Steczkiewicz K."/>
            <person name="Drgas O."/>
            <person name="Orlowska M."/>
            <person name="Perlinska-Lenart U."/>
            <person name="Aleksandrzak-Piekarczyk T."/>
            <person name="Szatraj K."/>
            <person name="Zielenkiewicz U."/>
            <person name="Pilsyk S."/>
            <person name="Malc E."/>
            <person name="Mieczkowski P."/>
            <person name="Kruszewska J.S."/>
            <person name="Biernat P."/>
            <person name="Pawlowska J."/>
        </authorList>
    </citation>
    <scope>NUCLEOTIDE SEQUENCE</scope>
    <source>
        <strain evidence="5">WA0000018081</strain>
    </source>
</reference>
<protein>
    <recommendedName>
        <fullName evidence="4">Methyltransferase type 11 domain-containing protein</fullName>
    </recommendedName>
</protein>
<evidence type="ECO:0000256" key="3">
    <source>
        <dbReference type="ARBA" id="ARBA00022679"/>
    </source>
</evidence>
<sequence>MSFNRLISTRSYTSISKVHAVASKGFNLQTDAYAKARPGYPKLLVEKIKGLVSSKNNQVVDLAAGTGLMTKHLVNVGLHVTAVEPAENMRRKLNEVLPLVPCLPGTSWDIPMEDESLDAVVIAQAFHWFDDIQTLRELHRVLKQNGYGILAWNLESQRSDWVRKFRNEYEVYDKDVPQFRKMKWRKVFETREAHSLFKLPFQEVKFENDIRVYKPDVWKRVLSKSYIACLDSKEQQRLQERIESILKAVPVDDQNRVLIPHDSFLVYFEKRKKKA</sequence>
<comment type="caution">
    <text evidence="5">The sequence shown here is derived from an EMBL/GenBank/DDBJ whole genome shotgun (WGS) entry which is preliminary data.</text>
</comment>
<evidence type="ECO:0000256" key="2">
    <source>
        <dbReference type="ARBA" id="ARBA00022603"/>
    </source>
</evidence>
<dbReference type="InterPro" id="IPR029063">
    <property type="entry name" value="SAM-dependent_MTases_sf"/>
</dbReference>
<dbReference type="EMBL" id="JAEPRE010000058">
    <property type="protein sequence ID" value="KAG2234237.1"/>
    <property type="molecule type" value="Genomic_DNA"/>
</dbReference>
<accession>A0A8H7STW8</accession>
<dbReference type="CDD" id="cd02440">
    <property type="entry name" value="AdoMet_MTases"/>
    <property type="match status" value="1"/>
</dbReference>
<dbReference type="AlphaFoldDB" id="A0A8H7STW8"/>
<evidence type="ECO:0000313" key="5">
    <source>
        <dbReference type="EMBL" id="KAG2234237.1"/>
    </source>
</evidence>
<evidence type="ECO:0000313" key="6">
    <source>
        <dbReference type="Proteomes" id="UP000613177"/>
    </source>
</evidence>
<name>A0A8H7STW8_9FUNG</name>
<dbReference type="GO" id="GO:0008757">
    <property type="term" value="F:S-adenosylmethionine-dependent methyltransferase activity"/>
    <property type="evidence" value="ECO:0007669"/>
    <property type="project" value="InterPro"/>
</dbReference>
<dbReference type="Gene3D" id="3.40.50.150">
    <property type="entry name" value="Vaccinia Virus protein VP39"/>
    <property type="match status" value="1"/>
</dbReference>
<dbReference type="Pfam" id="PF08241">
    <property type="entry name" value="Methyltransf_11"/>
    <property type="match status" value="1"/>
</dbReference>
<feature type="domain" description="Methyltransferase type 11" evidence="4">
    <location>
        <begin position="60"/>
        <end position="149"/>
    </location>
</feature>
<dbReference type="Proteomes" id="UP000613177">
    <property type="component" value="Unassembled WGS sequence"/>
</dbReference>
<dbReference type="SUPFAM" id="SSF53335">
    <property type="entry name" value="S-adenosyl-L-methionine-dependent methyltransferases"/>
    <property type="match status" value="1"/>
</dbReference>
<dbReference type="PANTHER" id="PTHR44942:SF4">
    <property type="entry name" value="METHYLTRANSFERASE TYPE 11 DOMAIN-CONTAINING PROTEIN"/>
    <property type="match status" value="1"/>
</dbReference>
<keyword evidence="6" id="KW-1185">Reference proteome</keyword>
<dbReference type="GO" id="GO:0032259">
    <property type="term" value="P:methylation"/>
    <property type="evidence" value="ECO:0007669"/>
    <property type="project" value="UniProtKB-KW"/>
</dbReference>
<dbReference type="InterPro" id="IPR013216">
    <property type="entry name" value="Methyltransf_11"/>
</dbReference>
<evidence type="ECO:0000259" key="4">
    <source>
        <dbReference type="Pfam" id="PF08241"/>
    </source>
</evidence>
<organism evidence="5 6">
    <name type="scientific">Thamnidium elegans</name>
    <dbReference type="NCBI Taxonomy" id="101142"/>
    <lineage>
        <taxon>Eukaryota</taxon>
        <taxon>Fungi</taxon>
        <taxon>Fungi incertae sedis</taxon>
        <taxon>Mucoromycota</taxon>
        <taxon>Mucoromycotina</taxon>
        <taxon>Mucoromycetes</taxon>
        <taxon>Mucorales</taxon>
        <taxon>Mucorineae</taxon>
        <taxon>Mucoraceae</taxon>
        <taxon>Thamnidium</taxon>
    </lineage>
</organism>
<evidence type="ECO:0000256" key="1">
    <source>
        <dbReference type="ARBA" id="ARBA00008361"/>
    </source>
</evidence>
<comment type="similarity">
    <text evidence="1">Belongs to the methyltransferase superfamily.</text>
</comment>
<dbReference type="PANTHER" id="PTHR44942">
    <property type="entry name" value="METHYLTRANSF_11 DOMAIN-CONTAINING PROTEIN"/>
    <property type="match status" value="1"/>
</dbReference>
<proteinExistence type="inferred from homology"/>
<gene>
    <name evidence="5" type="ORF">INT48_001956</name>
</gene>
<dbReference type="InterPro" id="IPR051052">
    <property type="entry name" value="Diverse_substrate_MTase"/>
</dbReference>